<protein>
    <submittedName>
        <fullName evidence="3">Bifunctional DNA primase/polymerase</fullName>
    </submittedName>
</protein>
<dbReference type="CDD" id="cd04859">
    <property type="entry name" value="Prim_Pol"/>
    <property type="match status" value="1"/>
</dbReference>
<organism evidence="3 4">
    <name type="scientific">Streptomyces lonarensis</name>
    <dbReference type="NCBI Taxonomy" id="700599"/>
    <lineage>
        <taxon>Bacteria</taxon>
        <taxon>Bacillati</taxon>
        <taxon>Actinomycetota</taxon>
        <taxon>Actinomycetes</taxon>
        <taxon>Kitasatosporales</taxon>
        <taxon>Streptomycetaceae</taxon>
        <taxon>Streptomyces</taxon>
    </lineage>
</organism>
<dbReference type="RefSeq" id="WP_167968780.1">
    <property type="nucleotide sequence ID" value="NZ_BHZG01000563.1"/>
</dbReference>
<dbReference type="SMART" id="SM00943">
    <property type="entry name" value="Prim-Pol"/>
    <property type="match status" value="1"/>
</dbReference>
<name>A0A7X6CZQ6_9ACTN</name>
<dbReference type="Proteomes" id="UP000578686">
    <property type="component" value="Unassembled WGS sequence"/>
</dbReference>
<evidence type="ECO:0000313" key="4">
    <source>
        <dbReference type="Proteomes" id="UP000578686"/>
    </source>
</evidence>
<dbReference type="InterPro" id="IPR015330">
    <property type="entry name" value="DNA_primase/pol_bifunc_N"/>
</dbReference>
<gene>
    <name evidence="3" type="ORF">HCN56_07885</name>
</gene>
<feature type="domain" description="DNA primase/polymerase bifunctional N-terminal" evidence="2">
    <location>
        <begin position="13"/>
        <end position="191"/>
    </location>
</feature>
<reference evidence="3 4" key="1">
    <citation type="submission" date="2020-03" db="EMBL/GenBank/DDBJ databases">
        <title>Draft genome of Streptomyces sp. ventii, isolated from the Axial Seamount in the Pacific Ocean, and resequencing of the two type strains Streptomyces lonarensis strain NCL 716 and Streptomyces bohaiensis strain 11A07.</title>
        <authorList>
            <person name="Loughran R.M."/>
            <person name="Pfannmuller K.M."/>
            <person name="Wasson B.J."/>
            <person name="Deadmond M.C."/>
            <person name="Paddock B.E."/>
            <person name="Koyack M.J."/>
            <person name="Gallegos D.A."/>
            <person name="Mitchell E.A."/>
            <person name="Ushijima B."/>
            <person name="Saw J.H."/>
            <person name="Mcphail K.L."/>
            <person name="Videau P."/>
        </authorList>
    </citation>
    <scope>NUCLEOTIDE SEQUENCE [LARGE SCALE GENOMIC DNA]</scope>
    <source>
        <strain evidence="3 4">NCL716</strain>
    </source>
</reference>
<evidence type="ECO:0000313" key="3">
    <source>
        <dbReference type="EMBL" id="NJQ05497.1"/>
    </source>
</evidence>
<dbReference type="Pfam" id="PF09250">
    <property type="entry name" value="Prim-Pol"/>
    <property type="match status" value="1"/>
</dbReference>
<keyword evidence="4" id="KW-1185">Reference proteome</keyword>
<comment type="caution">
    <text evidence="3">The sequence shown here is derived from an EMBL/GenBank/DDBJ whole genome shotgun (WGS) entry which is preliminary data.</text>
</comment>
<sequence>MTPSPCPPLLAAALECANRGWPVFPLRPGSKRPTGHPAGTCPRTGRCAAGHRTPEQRATTDPELIGRAWATVPYGIGLATGPAGLVVVDLDKPKTPDKRDAPCGAATFKALCERAGQPVPTTRAVRTAGGGRHLYFTAPPGSRLHNTQGRLGPLVDTRAWGGYVLAPGTTLPAGRYELVDAAPVAPLPNWLLALLALPVRRTVASAPVPGRAPAYVAAAFRSETDAVATAPEGARNAALTRAARALGRFVAAGQLTRSEVEGALNGAGQHAGLTPSETRATVTSALNWSIANNPVAAVVNG</sequence>
<accession>A0A7X6CZQ6</accession>
<evidence type="ECO:0000259" key="2">
    <source>
        <dbReference type="SMART" id="SM00943"/>
    </source>
</evidence>
<dbReference type="SUPFAM" id="SSF56747">
    <property type="entry name" value="Prim-pol domain"/>
    <property type="match status" value="1"/>
</dbReference>
<dbReference type="EMBL" id="JAAVJD010000039">
    <property type="protein sequence ID" value="NJQ05497.1"/>
    <property type="molecule type" value="Genomic_DNA"/>
</dbReference>
<proteinExistence type="predicted"/>
<feature type="region of interest" description="Disordered" evidence="1">
    <location>
        <begin position="27"/>
        <end position="59"/>
    </location>
</feature>
<evidence type="ECO:0000256" key="1">
    <source>
        <dbReference type="SAM" id="MobiDB-lite"/>
    </source>
</evidence>
<dbReference type="AlphaFoldDB" id="A0A7X6CZQ6"/>